<dbReference type="EMBL" id="LWQT01000091">
    <property type="protein sequence ID" value="OAN46305.1"/>
    <property type="molecule type" value="Genomic_DNA"/>
</dbReference>
<keyword evidence="2" id="KW-1185">Reference proteome</keyword>
<evidence type="ECO:0000313" key="2">
    <source>
        <dbReference type="Proteomes" id="UP000078428"/>
    </source>
</evidence>
<dbReference type="OrthoDB" id="7342763at2"/>
<reference evidence="1 2" key="1">
    <citation type="submission" date="2016-04" db="EMBL/GenBank/DDBJ databases">
        <title>Draft genome sequence of freshwater magnetotactic bacteria Magnetospirillum marisnigri SP-1 and Magnetospirillum moscoviense BB-1.</title>
        <authorList>
            <person name="Koziaeva V."/>
            <person name="Dziuba M.V."/>
            <person name="Ivanov T.M."/>
            <person name="Kuznetsov B."/>
            <person name="Grouzdev D.S."/>
        </authorList>
    </citation>
    <scope>NUCLEOTIDE SEQUENCE [LARGE SCALE GENOMIC DNA]</scope>
    <source>
        <strain evidence="1 2">SP-1</strain>
    </source>
</reference>
<proteinExistence type="predicted"/>
<evidence type="ECO:0000313" key="1">
    <source>
        <dbReference type="EMBL" id="OAN46305.1"/>
    </source>
</evidence>
<dbReference type="STRING" id="1285242.A6A04_20655"/>
<dbReference type="Proteomes" id="UP000078428">
    <property type="component" value="Unassembled WGS sequence"/>
</dbReference>
<protein>
    <submittedName>
        <fullName evidence="1">Uncharacterized protein</fullName>
    </submittedName>
</protein>
<dbReference type="RefSeq" id="WP_068495136.1">
    <property type="nucleotide sequence ID" value="NZ_LWQT01000091.1"/>
</dbReference>
<sequence length="220" mass="23774">MSIATPYNISTNADLPSLSSILSNPHDVLPRLIHAQTSGLPRAHQDSALLAESIAGGYIAVDTVVIPWRPMVTETLLDEILADEHGCNESDDHRVLKVHARLLAVAEDPRGQLEPEAAATSGRYPLRADLIVWHATGVSESFECGSTDGRSILEQLQDGQVRVTILPFSGLATPYIQGYCFRLAANPPHRPLTKTDGMQAWAQILEALPASPPFLPSMLA</sequence>
<name>A0A178ME68_9PROT</name>
<accession>A0A178ME68</accession>
<organism evidence="1 2">
    <name type="scientific">Paramagnetospirillum marisnigri</name>
    <dbReference type="NCBI Taxonomy" id="1285242"/>
    <lineage>
        <taxon>Bacteria</taxon>
        <taxon>Pseudomonadati</taxon>
        <taxon>Pseudomonadota</taxon>
        <taxon>Alphaproteobacteria</taxon>
        <taxon>Rhodospirillales</taxon>
        <taxon>Magnetospirillaceae</taxon>
        <taxon>Paramagnetospirillum</taxon>
    </lineage>
</organism>
<comment type="caution">
    <text evidence="1">The sequence shown here is derived from an EMBL/GenBank/DDBJ whole genome shotgun (WGS) entry which is preliminary data.</text>
</comment>
<gene>
    <name evidence="1" type="ORF">A6A04_20655</name>
</gene>
<dbReference type="AlphaFoldDB" id="A0A178ME68"/>